<dbReference type="Proteomes" id="UP000274346">
    <property type="component" value="Chromosome"/>
</dbReference>
<protein>
    <submittedName>
        <fullName evidence="1">Uncharacterized protein</fullName>
    </submittedName>
</protein>
<gene>
    <name evidence="1" type="ORF">NCTC13098_01207</name>
</gene>
<evidence type="ECO:0000313" key="1">
    <source>
        <dbReference type="EMBL" id="VDR24908.1"/>
    </source>
</evidence>
<proteinExistence type="predicted"/>
<dbReference type="AlphaFoldDB" id="A0A3P8JDQ9"/>
<name>A0A3P8JDQ9_RAOTE</name>
<reference evidence="1 2" key="1">
    <citation type="submission" date="2018-12" db="EMBL/GenBank/DDBJ databases">
        <authorList>
            <consortium name="Pathogen Informatics"/>
        </authorList>
    </citation>
    <scope>NUCLEOTIDE SEQUENCE [LARGE SCALE GENOMIC DNA]</scope>
    <source>
        <strain evidence="1 2">NCTC13098</strain>
    </source>
</reference>
<organism evidence="1 2">
    <name type="scientific">Raoultella terrigena</name>
    <name type="common">Klebsiella terrigena</name>
    <dbReference type="NCBI Taxonomy" id="577"/>
    <lineage>
        <taxon>Bacteria</taxon>
        <taxon>Pseudomonadati</taxon>
        <taxon>Pseudomonadota</taxon>
        <taxon>Gammaproteobacteria</taxon>
        <taxon>Enterobacterales</taxon>
        <taxon>Enterobacteriaceae</taxon>
        <taxon>Klebsiella/Raoultella group</taxon>
        <taxon>Raoultella</taxon>
    </lineage>
</organism>
<accession>A0A3P8JDQ9</accession>
<dbReference type="EMBL" id="LR131271">
    <property type="protein sequence ID" value="VDR24908.1"/>
    <property type="molecule type" value="Genomic_DNA"/>
</dbReference>
<dbReference type="KEGG" id="rtg:NCTC13098_01207"/>
<sequence length="59" mass="6252">MTIAAGQINNINDRFTTGIVTVSQEQVTEYQHTGSPNRWNAADDGACLSTVTPPTACAI</sequence>
<evidence type="ECO:0000313" key="2">
    <source>
        <dbReference type="Proteomes" id="UP000274346"/>
    </source>
</evidence>